<gene>
    <name evidence="2" type="ORF">HLB29_00325</name>
</gene>
<keyword evidence="1" id="KW-0472">Membrane</keyword>
<reference evidence="2 3" key="1">
    <citation type="submission" date="2020-05" db="EMBL/GenBank/DDBJ databases">
        <title>Draft genome of xy-202 and genomic insight in genome of the genus Peptostreptococcus.</title>
        <authorList>
            <person name="Zhang Z."/>
        </authorList>
    </citation>
    <scope>NUCLEOTIDE SEQUENCE [LARGE SCALE GENOMIC DNA]</scope>
    <source>
        <strain evidence="2 3">DSM 27025</strain>
    </source>
</reference>
<keyword evidence="1" id="KW-1133">Transmembrane helix</keyword>
<evidence type="ECO:0000313" key="3">
    <source>
        <dbReference type="Proteomes" id="UP000713904"/>
    </source>
</evidence>
<proteinExistence type="predicted"/>
<dbReference type="Proteomes" id="UP000713904">
    <property type="component" value="Unassembled WGS sequence"/>
</dbReference>
<keyword evidence="1" id="KW-0812">Transmembrane</keyword>
<evidence type="ECO:0000313" key="2">
    <source>
        <dbReference type="EMBL" id="MBC2575129.1"/>
    </source>
</evidence>
<protein>
    <submittedName>
        <fullName evidence="2">DUF1275 domain-containing protein</fullName>
    </submittedName>
</protein>
<dbReference type="InterPro" id="IPR010699">
    <property type="entry name" value="DUF1275"/>
</dbReference>
<dbReference type="Pfam" id="PF06912">
    <property type="entry name" value="DUF1275"/>
    <property type="match status" value="1"/>
</dbReference>
<dbReference type="PANTHER" id="PTHR37314">
    <property type="entry name" value="SLR0142 PROTEIN"/>
    <property type="match status" value="1"/>
</dbReference>
<feature type="transmembrane region" description="Helical" evidence="1">
    <location>
        <begin position="171"/>
        <end position="190"/>
    </location>
</feature>
<organism evidence="2 3">
    <name type="scientific">Peptostreptococcus canis</name>
    <dbReference type="NCBI Taxonomy" id="1159213"/>
    <lineage>
        <taxon>Bacteria</taxon>
        <taxon>Bacillati</taxon>
        <taxon>Bacillota</taxon>
        <taxon>Clostridia</taxon>
        <taxon>Peptostreptococcales</taxon>
        <taxon>Peptostreptococcaceae</taxon>
        <taxon>Peptostreptococcus</taxon>
    </lineage>
</organism>
<dbReference type="PANTHER" id="PTHR37314:SF4">
    <property type="entry name" value="UPF0700 TRANSMEMBRANE PROTEIN YOAK"/>
    <property type="match status" value="1"/>
</dbReference>
<feature type="transmembrane region" description="Helical" evidence="1">
    <location>
        <begin position="85"/>
        <end position="103"/>
    </location>
</feature>
<sequence length="221" mass="25083">MSESTLVGVLLTFGGGFRDAYSYNIRGHIFANAQTGNLVLMGHNLANGNFISAFKYVLPILAFIIGVYLTDYIKSKYKYLDTIHWRQIIIFLEFVMLFGVGFMPHFMDSWANITISLVCAMQVESFRKFVDIPIATTMCTGNMRSGTEILVKYSQSKKFGKPDKSLKKKSLYYYFIILVFCIGAAFGAFISSKLGIKTIWIDSFIMFLVFILMFKKEKGAI</sequence>
<evidence type="ECO:0000256" key="1">
    <source>
        <dbReference type="SAM" id="Phobius"/>
    </source>
</evidence>
<dbReference type="EMBL" id="JABGBW010000001">
    <property type="protein sequence ID" value="MBC2575129.1"/>
    <property type="molecule type" value="Genomic_DNA"/>
</dbReference>
<keyword evidence="3" id="KW-1185">Reference proteome</keyword>
<name>A0ABR6TI91_9FIRM</name>
<comment type="caution">
    <text evidence="2">The sequence shown here is derived from an EMBL/GenBank/DDBJ whole genome shotgun (WGS) entry which is preliminary data.</text>
</comment>
<feature type="transmembrane region" description="Helical" evidence="1">
    <location>
        <begin position="53"/>
        <end position="73"/>
    </location>
</feature>
<feature type="transmembrane region" description="Helical" evidence="1">
    <location>
        <begin position="196"/>
        <end position="214"/>
    </location>
</feature>
<accession>A0ABR6TI91</accession>